<evidence type="ECO:0000256" key="3">
    <source>
        <dbReference type="ARBA" id="ARBA00011738"/>
    </source>
</evidence>
<dbReference type="NCBIfam" id="TIGR00232">
    <property type="entry name" value="tktlase_bact"/>
    <property type="match status" value="1"/>
</dbReference>
<keyword evidence="8 12" id="KW-0786">Thiamine pyrophosphate</keyword>
<feature type="binding site" evidence="13">
    <location>
        <position position="158"/>
    </location>
    <ligand>
        <name>Mg(2+)</name>
        <dbReference type="ChEBI" id="CHEBI:18420"/>
    </ligand>
</feature>
<dbReference type="EMBL" id="JAAAJA010001155">
    <property type="protein sequence ID" value="KAG0247948.1"/>
    <property type="molecule type" value="Genomic_DNA"/>
</dbReference>
<keyword evidence="15" id="KW-0106">Calcium</keyword>
<comment type="similarity">
    <text evidence="2 15">Belongs to the transketolase family.</text>
</comment>
<comment type="cofactor">
    <cofactor evidence="1">
        <name>Co(2+)</name>
        <dbReference type="ChEBI" id="CHEBI:48828"/>
    </cofactor>
</comment>
<evidence type="ECO:0000256" key="13">
    <source>
        <dbReference type="PIRSR" id="PIRSR605478-4"/>
    </source>
</evidence>
<comment type="function">
    <text evidence="15">Catalyzes the transfer of a two-carbon ketol group from a ketose donor to an aldose acceptor, via a covalent intermediate with the cofactor thiamine pyrophosphate.</text>
</comment>
<dbReference type="Pfam" id="PF02779">
    <property type="entry name" value="Transket_pyr"/>
    <property type="match status" value="1"/>
</dbReference>
<gene>
    <name evidence="17" type="primary">TKL1_1</name>
    <name evidence="17" type="ORF">BG011_000699</name>
</gene>
<dbReference type="InterPro" id="IPR029061">
    <property type="entry name" value="THDP-binding"/>
</dbReference>
<dbReference type="FunFam" id="3.40.50.920:FF:000003">
    <property type="entry name" value="Transketolase"/>
    <property type="match status" value="1"/>
</dbReference>
<evidence type="ECO:0000313" key="18">
    <source>
        <dbReference type="Proteomes" id="UP000726737"/>
    </source>
</evidence>
<keyword evidence="5 15" id="KW-0808">Transferase</keyword>
<dbReference type="SMART" id="SM00861">
    <property type="entry name" value="Transket_pyr"/>
    <property type="match status" value="1"/>
</dbReference>
<dbReference type="SUPFAM" id="SSF52922">
    <property type="entry name" value="TK C-terminal domain-like"/>
    <property type="match status" value="1"/>
</dbReference>
<dbReference type="InterPro" id="IPR055152">
    <property type="entry name" value="Transketolase-like_C_2"/>
</dbReference>
<protein>
    <recommendedName>
        <fullName evidence="4 15">Transketolase</fullName>
        <ecNumber evidence="4 15">2.2.1.1</ecNumber>
    </recommendedName>
</protein>
<dbReference type="GO" id="GO:0005829">
    <property type="term" value="C:cytosol"/>
    <property type="evidence" value="ECO:0007669"/>
    <property type="project" value="TreeGrafter"/>
</dbReference>
<dbReference type="InterPro" id="IPR005478">
    <property type="entry name" value="Transketolase_bac-like"/>
</dbReference>
<evidence type="ECO:0000256" key="6">
    <source>
        <dbReference type="ARBA" id="ARBA00022723"/>
    </source>
</evidence>
<feature type="binding site" evidence="11">
    <location>
        <position position="527"/>
    </location>
    <ligand>
        <name>substrate</name>
    </ligand>
</feature>
<evidence type="ECO:0000256" key="7">
    <source>
        <dbReference type="ARBA" id="ARBA00022842"/>
    </source>
</evidence>
<dbReference type="SUPFAM" id="SSF52518">
    <property type="entry name" value="Thiamin diphosphate-binding fold (THDP-binding)"/>
    <property type="match status" value="2"/>
</dbReference>
<feature type="binding site" evidence="11">
    <location>
        <position position="476"/>
    </location>
    <ligand>
        <name>substrate</name>
    </ligand>
</feature>
<name>A0A9P6PK49_9FUNG</name>
<feature type="binding site" evidence="12">
    <location>
        <position position="444"/>
    </location>
    <ligand>
        <name>thiamine diphosphate</name>
        <dbReference type="ChEBI" id="CHEBI:58937"/>
    </ligand>
</feature>
<dbReference type="OrthoDB" id="10267175at2759"/>
<accession>A0A9P6PK49</accession>
<feature type="binding site" evidence="12">
    <location>
        <position position="159"/>
    </location>
    <ligand>
        <name>thiamine diphosphate</name>
        <dbReference type="ChEBI" id="CHEBI:58937"/>
    </ligand>
</feature>
<evidence type="ECO:0000256" key="12">
    <source>
        <dbReference type="PIRSR" id="PIRSR605478-3"/>
    </source>
</evidence>
<dbReference type="GO" id="GO:0005634">
    <property type="term" value="C:nucleus"/>
    <property type="evidence" value="ECO:0007669"/>
    <property type="project" value="TreeGrafter"/>
</dbReference>
<evidence type="ECO:0000256" key="2">
    <source>
        <dbReference type="ARBA" id="ARBA00007131"/>
    </source>
</evidence>
<feature type="binding site" evidence="11">
    <location>
        <position position="480"/>
    </location>
    <ligand>
        <name>substrate</name>
    </ligand>
</feature>
<feature type="binding site" evidence="13">
    <location>
        <position position="188"/>
    </location>
    <ligand>
        <name>Mg(2+)</name>
        <dbReference type="ChEBI" id="CHEBI:18420"/>
    </ligand>
</feature>
<dbReference type="FunFam" id="3.40.50.970:FF:000004">
    <property type="entry name" value="Transketolase"/>
    <property type="match status" value="1"/>
</dbReference>
<organism evidence="17 18">
    <name type="scientific">Mortierella polycephala</name>
    <dbReference type="NCBI Taxonomy" id="41804"/>
    <lineage>
        <taxon>Eukaryota</taxon>
        <taxon>Fungi</taxon>
        <taxon>Fungi incertae sedis</taxon>
        <taxon>Mucoromycota</taxon>
        <taxon>Mortierellomycotina</taxon>
        <taxon>Mortierellomycetes</taxon>
        <taxon>Mortierellales</taxon>
        <taxon>Mortierellaceae</taxon>
        <taxon>Mortierella</taxon>
    </lineage>
</organism>
<evidence type="ECO:0000259" key="16">
    <source>
        <dbReference type="SMART" id="SM00861"/>
    </source>
</evidence>
<dbReference type="Pfam" id="PF00456">
    <property type="entry name" value="Transketolase_N"/>
    <property type="match status" value="1"/>
</dbReference>
<dbReference type="FunFam" id="3.40.50.970:FF:000003">
    <property type="entry name" value="Transketolase"/>
    <property type="match status" value="1"/>
</dbReference>
<dbReference type="InterPro" id="IPR009014">
    <property type="entry name" value="Transketo_C/PFOR_II"/>
</dbReference>
<evidence type="ECO:0000256" key="1">
    <source>
        <dbReference type="ARBA" id="ARBA00001941"/>
    </source>
</evidence>
<comment type="cofactor">
    <cofactor evidence="15">
        <name>Mg(2+)</name>
        <dbReference type="ChEBI" id="CHEBI:18420"/>
    </cofactor>
    <cofactor evidence="15">
        <name>Ca(2+)</name>
        <dbReference type="ChEBI" id="CHEBI:29108"/>
    </cofactor>
    <cofactor evidence="15">
        <name>Mn(2+)</name>
        <dbReference type="ChEBI" id="CHEBI:29035"/>
    </cofactor>
    <cofactor evidence="15">
        <name>Co(2+)</name>
        <dbReference type="ChEBI" id="CHEBI:48828"/>
    </cofactor>
    <text evidence="15">Binds 1 Mg(2+) ion per subunit. Can also utilize other divalent metal cations, such as Ca(2+), Mn(2+) and Co(2+).</text>
</comment>
<dbReference type="InterPro" id="IPR033247">
    <property type="entry name" value="Transketolase_fam"/>
</dbReference>
<feature type="active site" description="Proton donor" evidence="10">
    <location>
        <position position="418"/>
    </location>
</feature>
<dbReference type="CDD" id="cd02012">
    <property type="entry name" value="TPP_TK"/>
    <property type="match status" value="1"/>
</dbReference>
<feature type="binding site" evidence="11">
    <location>
        <position position="264"/>
    </location>
    <ligand>
        <name>substrate</name>
    </ligand>
</feature>
<dbReference type="PANTHER" id="PTHR43522:SF2">
    <property type="entry name" value="TRANSKETOLASE 1-RELATED"/>
    <property type="match status" value="1"/>
</dbReference>
<dbReference type="EC" id="2.2.1.1" evidence="4 15"/>
<dbReference type="CDD" id="cd07033">
    <property type="entry name" value="TPP_PYR_DXS_TK_like"/>
    <property type="match status" value="1"/>
</dbReference>
<dbReference type="PROSITE" id="PS00802">
    <property type="entry name" value="TRANSKETOLASE_2"/>
    <property type="match status" value="1"/>
</dbReference>
<dbReference type="GO" id="GO:0004802">
    <property type="term" value="F:transketolase activity"/>
    <property type="evidence" value="ECO:0007669"/>
    <property type="project" value="UniProtKB-EC"/>
</dbReference>
<proteinExistence type="inferred from homology"/>
<dbReference type="GO" id="GO:0006098">
    <property type="term" value="P:pentose-phosphate shunt"/>
    <property type="evidence" value="ECO:0007669"/>
    <property type="project" value="TreeGrafter"/>
</dbReference>
<feature type="binding site" evidence="11">
    <location>
        <position position="386"/>
    </location>
    <ligand>
        <name>substrate</name>
    </ligand>
</feature>
<dbReference type="Gene3D" id="3.40.50.920">
    <property type="match status" value="1"/>
</dbReference>
<feature type="binding site" evidence="11">
    <location>
        <position position="359"/>
    </location>
    <ligand>
        <name>substrate</name>
    </ligand>
</feature>
<feature type="binding site" evidence="13">
    <location>
        <position position="190"/>
    </location>
    <ligand>
        <name>Mg(2+)</name>
        <dbReference type="ChEBI" id="CHEBI:18420"/>
    </ligand>
</feature>
<comment type="subunit">
    <text evidence="3 15">Homodimer.</text>
</comment>
<sequence length="681" mass="73964">MTFTNEDTHAINTIRVLAADTVFKGNSGHPGAPMGCAPMAHLLWTHFMRFNPKNPLWPNRDRFVLSNGHACALHYILLHLSGYPTTMEDLKQFRQLNSKTPGHPESHITVGIEVTTGPLGQGFANSVGLAIGEAHMAATFNKHGFELFNNHTYVVLGDGCMQEGIASEAASLAGHLQLGNLIAFYDDNHISIDGNTNVAFTEDVAKRFEAYGWHVQVIKDGNSDLAGIAHAIEEAKKVKNKPSLIKVFTTIGFGSLNQGTEKVHGSPLKADDIVQLKKAFGFNPDENFIVPQATYDLYHAVGAKGAKANHGWDTLLEKYTSAHPELGAQLKRRLDNKLPEGWAKDLPRYTSSDKAMATRKLSEAVLNKIVDVLPELIVGSADLTGSNLTRWKNAVDFQPDSTGLGNYAGRYIRYGVREHGMAGIMNGIDAYGGLIPAGGTFLNFISYASGAVRLAALSGHRVIYIMTHDSIGLGEDGPTHQPIETLAMIRATPHLVDLRPADGNETSGAYLYALEAKTRPSVLSLTRQDLPQLEGTSIEKTLKGGYVLQDVQGADVTLVGTGSEVSLCVETARMLKDEGIKARVVSMPSTKLFDEQPFEYRASVLLDGVPAVSVEALSTFGWTRYAHESIGIDTFGASGPYKDVYKDFGLVPDVIAAKVKKVIAFYKKEGSVPSLVRKYFH</sequence>
<comment type="caution">
    <text evidence="17">The sequence shown here is derived from an EMBL/GenBank/DDBJ whole genome shotgun (WGS) entry which is preliminary data.</text>
</comment>
<evidence type="ECO:0000256" key="15">
    <source>
        <dbReference type="RuleBase" id="RU004996"/>
    </source>
</evidence>
<dbReference type="PROSITE" id="PS00801">
    <property type="entry name" value="TRANSKETOLASE_1"/>
    <property type="match status" value="1"/>
</dbReference>
<feature type="binding site" evidence="12">
    <location>
        <position position="264"/>
    </location>
    <ligand>
        <name>thiamine diphosphate</name>
        <dbReference type="ChEBI" id="CHEBI:58937"/>
    </ligand>
</feature>
<evidence type="ECO:0000256" key="8">
    <source>
        <dbReference type="ARBA" id="ARBA00023052"/>
    </source>
</evidence>
<keyword evidence="6 13" id="KW-0479">Metal-binding</keyword>
<dbReference type="PANTHER" id="PTHR43522">
    <property type="entry name" value="TRANSKETOLASE"/>
    <property type="match status" value="1"/>
</dbReference>
<feature type="binding site" evidence="12">
    <location>
        <position position="69"/>
    </location>
    <ligand>
        <name>thiamine diphosphate</name>
        <dbReference type="ChEBI" id="CHEBI:58937"/>
    </ligand>
</feature>
<dbReference type="Pfam" id="PF22613">
    <property type="entry name" value="Transketolase_C_1"/>
    <property type="match status" value="1"/>
</dbReference>
<evidence type="ECO:0000256" key="11">
    <source>
        <dbReference type="PIRSR" id="PIRSR605478-2"/>
    </source>
</evidence>
<keyword evidence="18" id="KW-1185">Reference proteome</keyword>
<comment type="cofactor">
    <cofactor evidence="12">
        <name>thiamine diphosphate</name>
        <dbReference type="ChEBI" id="CHEBI:58937"/>
    </cofactor>
    <text evidence="12">Binds 1 thiamine pyrophosphate per subunit. During the reaction, the substrate forms a covalent intermediate with the cofactor.</text>
</comment>
<feature type="site" description="Important for catalytic activity" evidence="14">
    <location>
        <position position="29"/>
    </location>
</feature>
<feature type="site" description="Important for catalytic activity" evidence="14">
    <location>
        <position position="264"/>
    </location>
</feature>
<evidence type="ECO:0000256" key="4">
    <source>
        <dbReference type="ARBA" id="ARBA00013152"/>
    </source>
</evidence>
<evidence type="ECO:0000313" key="17">
    <source>
        <dbReference type="EMBL" id="KAG0247948.1"/>
    </source>
</evidence>
<dbReference type="InterPro" id="IPR005474">
    <property type="entry name" value="Transketolase_N"/>
</dbReference>
<feature type="binding site" evidence="12">
    <location>
        <begin position="117"/>
        <end position="119"/>
    </location>
    <ligand>
        <name>thiamine diphosphate</name>
        <dbReference type="ChEBI" id="CHEBI:58937"/>
    </ligand>
</feature>
<feature type="binding site" evidence="11">
    <location>
        <position position="29"/>
    </location>
    <ligand>
        <name>substrate</name>
    </ligand>
</feature>
<evidence type="ECO:0000256" key="10">
    <source>
        <dbReference type="PIRSR" id="PIRSR605478-1"/>
    </source>
</evidence>
<feature type="binding site" evidence="12">
    <location>
        <position position="188"/>
    </location>
    <ligand>
        <name>thiamine diphosphate</name>
        <dbReference type="ChEBI" id="CHEBI:58937"/>
    </ligand>
</feature>
<reference evidence="17" key="1">
    <citation type="journal article" date="2020" name="Fungal Divers.">
        <title>Resolving the Mortierellaceae phylogeny through synthesis of multi-gene phylogenetics and phylogenomics.</title>
        <authorList>
            <person name="Vandepol N."/>
            <person name="Liber J."/>
            <person name="Desiro A."/>
            <person name="Na H."/>
            <person name="Kennedy M."/>
            <person name="Barry K."/>
            <person name="Grigoriev I.V."/>
            <person name="Miller A.N."/>
            <person name="O'Donnell K."/>
            <person name="Stajich J.E."/>
            <person name="Bonito G."/>
        </authorList>
    </citation>
    <scope>NUCLEOTIDE SEQUENCE</scope>
    <source>
        <strain evidence="17">KOD948</strain>
    </source>
</reference>
<dbReference type="AlphaFoldDB" id="A0A9P6PK49"/>
<dbReference type="InterPro" id="IPR049557">
    <property type="entry name" value="Transketolase_CS"/>
</dbReference>
<comment type="cofactor">
    <cofactor evidence="13">
        <name>Mg(2+)</name>
        <dbReference type="ChEBI" id="CHEBI:18420"/>
    </cofactor>
    <text evidence="13">Binds 1 Mg(2+) ion per subunit. Can also utilize other divalent metal cations, such as Ca(2+), Mn(2+) and Co(2+).</text>
</comment>
<dbReference type="InterPro" id="IPR020826">
    <property type="entry name" value="Transketolase_BS"/>
</dbReference>
<feature type="binding site" evidence="11">
    <location>
        <position position="468"/>
    </location>
    <ligand>
        <name>substrate</name>
    </ligand>
</feature>
<evidence type="ECO:0000256" key="9">
    <source>
        <dbReference type="ARBA" id="ARBA00049473"/>
    </source>
</evidence>
<dbReference type="GO" id="GO:0046872">
    <property type="term" value="F:metal ion binding"/>
    <property type="evidence" value="ECO:0007669"/>
    <property type="project" value="UniProtKB-KW"/>
</dbReference>
<dbReference type="Gene3D" id="3.40.50.970">
    <property type="match status" value="2"/>
</dbReference>
<feature type="domain" description="Transketolase-like pyrimidine-binding" evidence="16">
    <location>
        <begin position="356"/>
        <end position="532"/>
    </location>
</feature>
<dbReference type="Proteomes" id="UP000726737">
    <property type="component" value="Unassembled WGS sequence"/>
</dbReference>
<evidence type="ECO:0000256" key="5">
    <source>
        <dbReference type="ARBA" id="ARBA00022679"/>
    </source>
</evidence>
<dbReference type="InterPro" id="IPR005475">
    <property type="entry name" value="Transketolase-like_Pyr-bd"/>
</dbReference>
<keyword evidence="7 13" id="KW-0460">Magnesium</keyword>
<comment type="catalytic activity">
    <reaction evidence="9 15">
        <text>D-sedoheptulose 7-phosphate + D-glyceraldehyde 3-phosphate = aldehydo-D-ribose 5-phosphate + D-xylulose 5-phosphate</text>
        <dbReference type="Rhea" id="RHEA:10508"/>
        <dbReference type="ChEBI" id="CHEBI:57483"/>
        <dbReference type="ChEBI" id="CHEBI:57737"/>
        <dbReference type="ChEBI" id="CHEBI:58273"/>
        <dbReference type="ChEBI" id="CHEBI:59776"/>
        <dbReference type="EC" id="2.2.1.1"/>
    </reaction>
</comment>
<evidence type="ECO:0000256" key="14">
    <source>
        <dbReference type="PIRSR" id="PIRSR605478-5"/>
    </source>
</evidence>